<keyword evidence="1" id="KW-0472">Membrane</keyword>
<keyword evidence="5" id="KW-1185">Reference proteome</keyword>
<evidence type="ECO:0000313" key="5">
    <source>
        <dbReference type="Proteomes" id="UP000267341"/>
    </source>
</evidence>
<keyword evidence="1" id="KW-1133">Transmembrane helix</keyword>
<dbReference type="Proteomes" id="UP000251313">
    <property type="component" value="Unassembled WGS sequence"/>
</dbReference>
<keyword evidence="1" id="KW-0812">Transmembrane</keyword>
<dbReference type="Proteomes" id="UP000267341">
    <property type="component" value="Unassembled WGS sequence"/>
</dbReference>
<evidence type="ECO:0000313" key="4">
    <source>
        <dbReference type="Proteomes" id="UP000251313"/>
    </source>
</evidence>
<dbReference type="EMBL" id="UAVL01000001">
    <property type="protein sequence ID" value="SQA60840.1"/>
    <property type="molecule type" value="Genomic_DNA"/>
</dbReference>
<dbReference type="RefSeq" id="WP_071777529.1">
    <property type="nucleotide sequence ID" value="NZ_CABKQJ010000016.1"/>
</dbReference>
<evidence type="ECO:0000313" key="3">
    <source>
        <dbReference type="EMBL" id="SQA60840.1"/>
    </source>
</evidence>
<sequence length="31" mass="3389">MDVSSKTVAVINVVAALLLISMLCFRFNVFS</sequence>
<organism evidence="3 4">
    <name type="scientific">Yokenella regensburgei</name>
    <dbReference type="NCBI Taxonomy" id="158877"/>
    <lineage>
        <taxon>Bacteria</taxon>
        <taxon>Pseudomonadati</taxon>
        <taxon>Pseudomonadota</taxon>
        <taxon>Gammaproteobacteria</taxon>
        <taxon>Enterobacterales</taxon>
        <taxon>Enterobacteriaceae</taxon>
        <taxon>Yokenella</taxon>
    </lineage>
</organism>
<feature type="transmembrane region" description="Helical" evidence="1">
    <location>
        <begin position="7"/>
        <end position="29"/>
    </location>
</feature>
<gene>
    <name evidence="2" type="ORF">C7387_1320</name>
    <name evidence="3" type="ORF">NCTC11967_00914</name>
</gene>
<evidence type="ECO:0008006" key="6">
    <source>
        <dbReference type="Google" id="ProtNLM"/>
    </source>
</evidence>
<reference evidence="2 5" key="2">
    <citation type="submission" date="2018-10" db="EMBL/GenBank/DDBJ databases">
        <title>Genomic Encyclopedia of Type Strains, Phase IV (KMG-IV): sequencing the most valuable type-strain genomes for metagenomic binning, comparative biology and taxonomic classification.</title>
        <authorList>
            <person name="Goeker M."/>
        </authorList>
    </citation>
    <scope>NUCLEOTIDE SEQUENCE [LARGE SCALE GENOMIC DNA]</scope>
    <source>
        <strain evidence="2 5">DSM 5079</strain>
    </source>
</reference>
<accession>A0AB38FT84</accession>
<protein>
    <recommendedName>
        <fullName evidence="6">Stress response membrane protein YncL</fullName>
    </recommendedName>
</protein>
<proteinExistence type="predicted"/>
<evidence type="ECO:0000313" key="2">
    <source>
        <dbReference type="EMBL" id="RKR64619.1"/>
    </source>
</evidence>
<evidence type="ECO:0000256" key="1">
    <source>
        <dbReference type="SAM" id="Phobius"/>
    </source>
</evidence>
<dbReference type="GeneID" id="99804414"/>
<dbReference type="AlphaFoldDB" id="A0AB38FT84"/>
<comment type="caution">
    <text evidence="3">The sequence shown here is derived from an EMBL/GenBank/DDBJ whole genome shotgun (WGS) entry which is preliminary data.</text>
</comment>
<reference evidence="3 4" key="1">
    <citation type="submission" date="2018-06" db="EMBL/GenBank/DDBJ databases">
        <authorList>
            <consortium name="Pathogen Informatics"/>
            <person name="Doyle S."/>
        </authorList>
    </citation>
    <scope>NUCLEOTIDE SEQUENCE [LARGE SCALE GENOMIC DNA]</scope>
    <source>
        <strain evidence="3 4">NCTC11967</strain>
    </source>
</reference>
<name>A0AB38FT84_9ENTR</name>
<dbReference type="NCBIfam" id="NF000537">
    <property type="entry name" value="YncL"/>
    <property type="match status" value="1"/>
</dbReference>
<dbReference type="EMBL" id="RBIZ01000003">
    <property type="protein sequence ID" value="RKR64619.1"/>
    <property type="molecule type" value="Genomic_DNA"/>
</dbReference>
<dbReference type="InterPro" id="IPR049611">
    <property type="entry name" value="YncL"/>
</dbReference>